<keyword evidence="1" id="KW-0809">Transit peptide</keyword>
<dbReference type="GO" id="GO:0005744">
    <property type="term" value="C:TIM23 mitochondrial import inner membrane translocase complex"/>
    <property type="evidence" value="ECO:0007669"/>
    <property type="project" value="UniProtKB-UniRule"/>
</dbReference>
<dbReference type="Gramene" id="Kaladp0008s0326.1.v1.1">
    <property type="protein sequence ID" value="Kaladp0008s0326.1.v1.1"/>
    <property type="gene ID" value="Kaladp0008s0326.v1.1"/>
</dbReference>
<keyword evidence="1" id="KW-0813">Transport</keyword>
<comment type="function">
    <text evidence="1">Essential component of the TIM23 complex, a complex that mediates the translocation of transit peptide-containing proteins across the mitochondrial inner membrane.</text>
</comment>
<keyword evidence="1" id="KW-0496">Mitochondrion</keyword>
<dbReference type="SUPFAM" id="SSF56784">
    <property type="entry name" value="HAD-like"/>
    <property type="match status" value="1"/>
</dbReference>
<dbReference type="InterPro" id="IPR050365">
    <property type="entry name" value="TIM50"/>
</dbReference>
<proteinExistence type="inferred from homology"/>
<comment type="similarity">
    <text evidence="1">Belongs to the TIM50 family.</text>
</comment>
<comment type="subcellular location">
    <subcellularLocation>
        <location evidence="1">Mitochondrion inner membrane</location>
        <topology evidence="1">Single-pass membrane protein</topology>
    </subcellularLocation>
</comment>
<dbReference type="Pfam" id="PF03031">
    <property type="entry name" value="NIF"/>
    <property type="match status" value="1"/>
</dbReference>
<dbReference type="AlphaFoldDB" id="A0A7N0RCN4"/>
<dbReference type="OMA" id="WHMENAI"/>
<name>A0A7N0RCN4_KALFE</name>
<evidence type="ECO:0000259" key="2">
    <source>
        <dbReference type="PROSITE" id="PS50969"/>
    </source>
</evidence>
<sequence length="182" mass="20754">MKYKLASVLTTDTFNCLETLVHTTASLCEETNFSFQLEERVLYVQKRPFLHTFLERVEELFRIIIFTAGTRDYVDHILDKLDPGRRFTSRRAYHYSCIFSDDSYTEPVDLAKLVIVDNTPAVFHALQVNNGVPMKSWFGDPRDRELLFLLPFLKILAGADDVRPLIAESGQILTSNGSGTGE</sequence>
<protein>
    <recommendedName>
        <fullName evidence="1">Mitochondrial import inner membrane translocase subunit TIM50</fullName>
    </recommendedName>
</protein>
<accession>A0A7N0RCN4</accession>
<evidence type="ECO:0000313" key="4">
    <source>
        <dbReference type="Proteomes" id="UP000594263"/>
    </source>
</evidence>
<evidence type="ECO:0000256" key="1">
    <source>
        <dbReference type="RuleBase" id="RU365079"/>
    </source>
</evidence>
<evidence type="ECO:0000313" key="3">
    <source>
        <dbReference type="EnsemblPlants" id="Kaladp0008s0326.1.v1.1"/>
    </source>
</evidence>
<dbReference type="Gene3D" id="3.40.50.1000">
    <property type="entry name" value="HAD superfamily/HAD-like"/>
    <property type="match status" value="1"/>
</dbReference>
<feature type="domain" description="FCP1 homology" evidence="2">
    <location>
        <begin position="5"/>
        <end position="156"/>
    </location>
</feature>
<dbReference type="SMART" id="SM00577">
    <property type="entry name" value="CPDc"/>
    <property type="match status" value="1"/>
</dbReference>
<dbReference type="InterPro" id="IPR036412">
    <property type="entry name" value="HAD-like_sf"/>
</dbReference>
<dbReference type="PROSITE" id="PS50969">
    <property type="entry name" value="FCP1"/>
    <property type="match status" value="1"/>
</dbReference>
<dbReference type="PANTHER" id="PTHR12210">
    <property type="entry name" value="DULLARD PROTEIN PHOSPHATASE"/>
    <property type="match status" value="1"/>
</dbReference>
<keyword evidence="1" id="KW-0811">Translocation</keyword>
<dbReference type="EnsemblPlants" id="Kaladp0008s0326.1.v1.1">
    <property type="protein sequence ID" value="Kaladp0008s0326.1.v1.1"/>
    <property type="gene ID" value="Kaladp0008s0326.v1.1"/>
</dbReference>
<keyword evidence="1" id="KW-0653">Protein transport</keyword>
<comment type="subunit">
    <text evidence="1">Component of the TIM23 complex.</text>
</comment>
<dbReference type="InterPro" id="IPR023214">
    <property type="entry name" value="HAD_sf"/>
</dbReference>
<dbReference type="GO" id="GO:0015031">
    <property type="term" value="P:protein transport"/>
    <property type="evidence" value="ECO:0007669"/>
    <property type="project" value="UniProtKB-KW"/>
</dbReference>
<organism evidence="3 4">
    <name type="scientific">Kalanchoe fedtschenkoi</name>
    <name type="common">Lavender scallops</name>
    <name type="synonym">South American air plant</name>
    <dbReference type="NCBI Taxonomy" id="63787"/>
    <lineage>
        <taxon>Eukaryota</taxon>
        <taxon>Viridiplantae</taxon>
        <taxon>Streptophyta</taxon>
        <taxon>Embryophyta</taxon>
        <taxon>Tracheophyta</taxon>
        <taxon>Spermatophyta</taxon>
        <taxon>Magnoliopsida</taxon>
        <taxon>eudicotyledons</taxon>
        <taxon>Gunneridae</taxon>
        <taxon>Pentapetalae</taxon>
        <taxon>Saxifragales</taxon>
        <taxon>Crassulaceae</taxon>
        <taxon>Kalanchoe</taxon>
    </lineage>
</organism>
<dbReference type="CDD" id="cd07521">
    <property type="entry name" value="HAD_FCP1-like"/>
    <property type="match status" value="1"/>
</dbReference>
<reference evidence="3" key="1">
    <citation type="submission" date="2021-01" db="UniProtKB">
        <authorList>
            <consortium name="EnsemblPlants"/>
        </authorList>
    </citation>
    <scope>IDENTIFICATION</scope>
</reference>
<dbReference type="InterPro" id="IPR004274">
    <property type="entry name" value="FCP1_dom"/>
</dbReference>
<dbReference type="Proteomes" id="UP000594263">
    <property type="component" value="Unplaced"/>
</dbReference>
<keyword evidence="4" id="KW-1185">Reference proteome</keyword>